<organism evidence="1 2">
    <name type="scientific">Allacma fusca</name>
    <dbReference type="NCBI Taxonomy" id="39272"/>
    <lineage>
        <taxon>Eukaryota</taxon>
        <taxon>Metazoa</taxon>
        <taxon>Ecdysozoa</taxon>
        <taxon>Arthropoda</taxon>
        <taxon>Hexapoda</taxon>
        <taxon>Collembola</taxon>
        <taxon>Symphypleona</taxon>
        <taxon>Sminthuridae</taxon>
        <taxon>Allacma</taxon>
    </lineage>
</organism>
<evidence type="ECO:0000313" key="2">
    <source>
        <dbReference type="Proteomes" id="UP000708208"/>
    </source>
</evidence>
<comment type="caution">
    <text evidence="1">The sequence shown here is derived from an EMBL/GenBank/DDBJ whole genome shotgun (WGS) entry which is preliminary data.</text>
</comment>
<reference evidence="1" key="1">
    <citation type="submission" date="2021-06" db="EMBL/GenBank/DDBJ databases">
        <authorList>
            <person name="Hodson N. C."/>
            <person name="Mongue J. A."/>
            <person name="Jaron S. K."/>
        </authorList>
    </citation>
    <scope>NUCLEOTIDE SEQUENCE</scope>
</reference>
<feature type="non-terminal residue" evidence="1">
    <location>
        <position position="1"/>
    </location>
</feature>
<proteinExistence type="predicted"/>
<dbReference type="EMBL" id="CAJVCH010075556">
    <property type="protein sequence ID" value="CAG7720956.1"/>
    <property type="molecule type" value="Genomic_DNA"/>
</dbReference>
<accession>A0A8J2JJD4</accession>
<name>A0A8J2JJD4_9HEXA</name>
<evidence type="ECO:0000313" key="1">
    <source>
        <dbReference type="EMBL" id="CAG7720956.1"/>
    </source>
</evidence>
<sequence>DKPFLQALDATMMSELTLRSLVLSESDWKVVADMVELLTFTLRIPAPFSKITERISKQYEPRMSLTA</sequence>
<dbReference type="AlphaFoldDB" id="A0A8J2JJD4"/>
<dbReference type="Proteomes" id="UP000708208">
    <property type="component" value="Unassembled WGS sequence"/>
</dbReference>
<gene>
    <name evidence="1" type="ORF">AFUS01_LOCUS10207</name>
</gene>
<protein>
    <submittedName>
        <fullName evidence="1">Uncharacterized protein</fullName>
    </submittedName>
</protein>
<dbReference type="OrthoDB" id="1607513at2759"/>
<keyword evidence="2" id="KW-1185">Reference proteome</keyword>